<dbReference type="EMBL" id="ML769692">
    <property type="protein sequence ID" value="KAE9389532.1"/>
    <property type="molecule type" value="Genomic_DNA"/>
</dbReference>
<feature type="region of interest" description="Disordered" evidence="1">
    <location>
        <begin position="146"/>
        <end position="173"/>
    </location>
</feature>
<accession>A0A6A4GUN1</accession>
<evidence type="ECO:0000313" key="5">
    <source>
        <dbReference type="Proteomes" id="UP000799118"/>
    </source>
</evidence>
<feature type="compositionally biased region" description="Low complexity" evidence="1">
    <location>
        <begin position="146"/>
        <end position="165"/>
    </location>
</feature>
<keyword evidence="2" id="KW-0812">Transmembrane</keyword>
<sequence>MTITIFLFFAFFIQPDVAQALTSHAFTFNPIGETFTASQVITGTMGLNSPYTSFIPSPFPVVLSALDSGPLTTVTIPFFFPPTNIQSESFNKRTTAAGIGDGAVTATDTATGTALAVATDAATTTGLLPTGSIAVSTPFIPAPVATSSTSSSSSSARTSATTSSTPTPPSTKTNMTVGIVIGVVLFVTIFVALLLVYTRRRRRSFAFNKPVIISPFPEMSSIGDEPSSTEQRKTTLPATLNEDTWPLKGYKRRIPRTVSPTREPKRVPLAPVRVEAVTENHHNESMEITPQPMPDVVIQSENNPITYRHQDSGWRPAVQNERDEGLLREVIELPPDYSEV</sequence>
<name>A0A6A4GUN1_9AGAR</name>
<dbReference type="Proteomes" id="UP000799118">
    <property type="component" value="Unassembled WGS sequence"/>
</dbReference>
<dbReference type="CDD" id="cd12087">
    <property type="entry name" value="TM_EGFR-like"/>
    <property type="match status" value="1"/>
</dbReference>
<evidence type="ECO:0000256" key="1">
    <source>
        <dbReference type="SAM" id="MobiDB-lite"/>
    </source>
</evidence>
<keyword evidence="2" id="KW-1133">Transmembrane helix</keyword>
<evidence type="ECO:0000256" key="3">
    <source>
        <dbReference type="SAM" id="SignalP"/>
    </source>
</evidence>
<evidence type="ECO:0008006" key="6">
    <source>
        <dbReference type="Google" id="ProtNLM"/>
    </source>
</evidence>
<keyword evidence="5" id="KW-1185">Reference proteome</keyword>
<proteinExistence type="predicted"/>
<dbReference type="AlphaFoldDB" id="A0A6A4GUN1"/>
<feature type="transmembrane region" description="Helical" evidence="2">
    <location>
        <begin position="175"/>
        <end position="197"/>
    </location>
</feature>
<organism evidence="4 5">
    <name type="scientific">Gymnopus androsaceus JB14</name>
    <dbReference type="NCBI Taxonomy" id="1447944"/>
    <lineage>
        <taxon>Eukaryota</taxon>
        <taxon>Fungi</taxon>
        <taxon>Dikarya</taxon>
        <taxon>Basidiomycota</taxon>
        <taxon>Agaricomycotina</taxon>
        <taxon>Agaricomycetes</taxon>
        <taxon>Agaricomycetidae</taxon>
        <taxon>Agaricales</taxon>
        <taxon>Marasmiineae</taxon>
        <taxon>Omphalotaceae</taxon>
        <taxon>Gymnopus</taxon>
    </lineage>
</organism>
<feature type="chain" id="PRO_5025447925" description="Mid2 domain-containing protein" evidence="3">
    <location>
        <begin position="21"/>
        <end position="340"/>
    </location>
</feature>
<evidence type="ECO:0000256" key="2">
    <source>
        <dbReference type="SAM" id="Phobius"/>
    </source>
</evidence>
<feature type="signal peptide" evidence="3">
    <location>
        <begin position="1"/>
        <end position="20"/>
    </location>
</feature>
<protein>
    <recommendedName>
        <fullName evidence="6">Mid2 domain-containing protein</fullName>
    </recommendedName>
</protein>
<evidence type="ECO:0000313" key="4">
    <source>
        <dbReference type="EMBL" id="KAE9389532.1"/>
    </source>
</evidence>
<gene>
    <name evidence="4" type="ORF">BT96DRAFT_1025009</name>
</gene>
<keyword evidence="3" id="KW-0732">Signal</keyword>
<reference evidence="4" key="1">
    <citation type="journal article" date="2019" name="Environ. Microbiol.">
        <title>Fungal ecological strategies reflected in gene transcription - a case study of two litter decomposers.</title>
        <authorList>
            <person name="Barbi F."/>
            <person name="Kohler A."/>
            <person name="Barry K."/>
            <person name="Baskaran P."/>
            <person name="Daum C."/>
            <person name="Fauchery L."/>
            <person name="Ihrmark K."/>
            <person name="Kuo A."/>
            <person name="LaButti K."/>
            <person name="Lipzen A."/>
            <person name="Morin E."/>
            <person name="Grigoriev I.V."/>
            <person name="Henrissat B."/>
            <person name="Lindahl B."/>
            <person name="Martin F."/>
        </authorList>
    </citation>
    <scope>NUCLEOTIDE SEQUENCE</scope>
    <source>
        <strain evidence="4">JB14</strain>
    </source>
</reference>
<keyword evidence="2" id="KW-0472">Membrane</keyword>